<accession>A0A4C1UNK3</accession>
<feature type="compositionally biased region" description="Basic and acidic residues" evidence="1">
    <location>
        <begin position="1"/>
        <end position="18"/>
    </location>
</feature>
<proteinExistence type="predicted"/>
<protein>
    <submittedName>
        <fullName evidence="2">Uncharacterized protein</fullName>
    </submittedName>
</protein>
<reference evidence="2 3" key="1">
    <citation type="journal article" date="2019" name="Commun. Biol.">
        <title>The bagworm genome reveals a unique fibroin gene that provides high tensile strength.</title>
        <authorList>
            <person name="Kono N."/>
            <person name="Nakamura H."/>
            <person name="Ohtoshi R."/>
            <person name="Tomita M."/>
            <person name="Numata K."/>
            <person name="Arakawa K."/>
        </authorList>
    </citation>
    <scope>NUCLEOTIDE SEQUENCE [LARGE SCALE GENOMIC DNA]</scope>
</reference>
<name>A0A4C1UNK3_EUMVA</name>
<feature type="region of interest" description="Disordered" evidence="1">
    <location>
        <begin position="1"/>
        <end position="44"/>
    </location>
</feature>
<evidence type="ECO:0000313" key="2">
    <source>
        <dbReference type="EMBL" id="GBP28033.1"/>
    </source>
</evidence>
<evidence type="ECO:0000313" key="3">
    <source>
        <dbReference type="Proteomes" id="UP000299102"/>
    </source>
</evidence>
<keyword evidence="3" id="KW-1185">Reference proteome</keyword>
<gene>
    <name evidence="2" type="ORF">EVAR_83664_1</name>
</gene>
<evidence type="ECO:0000256" key="1">
    <source>
        <dbReference type="SAM" id="MobiDB-lite"/>
    </source>
</evidence>
<dbReference type="Proteomes" id="UP000299102">
    <property type="component" value="Unassembled WGS sequence"/>
</dbReference>
<dbReference type="AlphaFoldDB" id="A0A4C1UNK3"/>
<dbReference type="EMBL" id="BGZK01000201">
    <property type="protein sequence ID" value="GBP28033.1"/>
    <property type="molecule type" value="Genomic_DNA"/>
</dbReference>
<comment type="caution">
    <text evidence="2">The sequence shown here is derived from an EMBL/GenBank/DDBJ whole genome shotgun (WGS) entry which is preliminary data.</text>
</comment>
<sequence>MITIDKTTERNHLAERDSPNACSCGRSRRRRNVHATSSREPSPLYEFNSLVGSTFESPNPRLPFDEPSPSPTTDLRPARSRSGAVTSLRGGGKNLTISLYITSWSAGHLERSGRKSRCKNSAATNEGQTVIVLSMQSQWMLPDSGRKTLFNLLTNEVERCHKKRNKKSIIGAAEWPP</sequence>
<organism evidence="2 3">
    <name type="scientific">Eumeta variegata</name>
    <name type="common">Bagworm moth</name>
    <name type="synonym">Eumeta japonica</name>
    <dbReference type="NCBI Taxonomy" id="151549"/>
    <lineage>
        <taxon>Eukaryota</taxon>
        <taxon>Metazoa</taxon>
        <taxon>Ecdysozoa</taxon>
        <taxon>Arthropoda</taxon>
        <taxon>Hexapoda</taxon>
        <taxon>Insecta</taxon>
        <taxon>Pterygota</taxon>
        <taxon>Neoptera</taxon>
        <taxon>Endopterygota</taxon>
        <taxon>Lepidoptera</taxon>
        <taxon>Glossata</taxon>
        <taxon>Ditrysia</taxon>
        <taxon>Tineoidea</taxon>
        <taxon>Psychidae</taxon>
        <taxon>Oiketicinae</taxon>
        <taxon>Eumeta</taxon>
    </lineage>
</organism>
<feature type="region of interest" description="Disordered" evidence="1">
    <location>
        <begin position="56"/>
        <end position="87"/>
    </location>
</feature>